<dbReference type="Gene3D" id="2.30.29.30">
    <property type="entry name" value="Pleckstrin-homology domain (PH domain)/Phosphotyrosine-binding domain (PTB)"/>
    <property type="match status" value="1"/>
</dbReference>
<dbReference type="Pfam" id="PF00638">
    <property type="entry name" value="Ran_BP1"/>
    <property type="match status" value="1"/>
</dbReference>
<dbReference type="SMART" id="SM00160">
    <property type="entry name" value="RanBD"/>
    <property type="match status" value="1"/>
</dbReference>
<dbReference type="eggNOG" id="ENOG502S652">
    <property type="taxonomic scope" value="Eukaryota"/>
</dbReference>
<dbReference type="PANTHER" id="PTHR38697:SF1">
    <property type="entry name" value="NUCLEAR PORE COMPLEX PROTEIN SIMILAR TO S. CEREVISIAE NUP2 (EUROFUNG)"/>
    <property type="match status" value="1"/>
</dbReference>
<feature type="compositionally biased region" description="Polar residues" evidence="8">
    <location>
        <begin position="723"/>
        <end position="732"/>
    </location>
</feature>
<evidence type="ECO:0000256" key="1">
    <source>
        <dbReference type="ARBA" id="ARBA00004567"/>
    </source>
</evidence>
<dbReference type="InterPro" id="IPR053074">
    <property type="entry name" value="NPC_Nucleoporin"/>
</dbReference>
<feature type="compositionally biased region" description="Low complexity" evidence="8">
    <location>
        <begin position="368"/>
        <end position="391"/>
    </location>
</feature>
<feature type="region of interest" description="Disordered" evidence="8">
    <location>
        <begin position="475"/>
        <end position="733"/>
    </location>
</feature>
<feature type="compositionally biased region" description="Low complexity" evidence="8">
    <location>
        <begin position="99"/>
        <end position="124"/>
    </location>
</feature>
<feature type="compositionally biased region" description="Low complexity" evidence="8">
    <location>
        <begin position="1110"/>
        <end position="1124"/>
    </location>
</feature>
<evidence type="ECO:0000313" key="10">
    <source>
        <dbReference type="EMBL" id="EKG18214.1"/>
    </source>
</evidence>
<dbReference type="InterPro" id="IPR011993">
    <property type="entry name" value="PH-like_dom_sf"/>
</dbReference>
<feature type="compositionally biased region" description="Polar residues" evidence="8">
    <location>
        <begin position="251"/>
        <end position="263"/>
    </location>
</feature>
<feature type="region of interest" description="Disordered" evidence="8">
    <location>
        <begin position="782"/>
        <end position="1124"/>
    </location>
</feature>
<feature type="compositionally biased region" description="Gly residues" evidence="8">
    <location>
        <begin position="1158"/>
        <end position="1168"/>
    </location>
</feature>
<feature type="compositionally biased region" description="Polar residues" evidence="8">
    <location>
        <begin position="163"/>
        <end position="205"/>
    </location>
</feature>
<organism evidence="10 11">
    <name type="scientific">Macrophomina phaseolina (strain MS6)</name>
    <name type="common">Charcoal rot fungus</name>
    <dbReference type="NCBI Taxonomy" id="1126212"/>
    <lineage>
        <taxon>Eukaryota</taxon>
        <taxon>Fungi</taxon>
        <taxon>Dikarya</taxon>
        <taxon>Ascomycota</taxon>
        <taxon>Pezizomycotina</taxon>
        <taxon>Dothideomycetes</taxon>
        <taxon>Dothideomycetes incertae sedis</taxon>
        <taxon>Botryosphaeriales</taxon>
        <taxon>Botryosphaeriaceae</taxon>
        <taxon>Macrophomina</taxon>
    </lineage>
</organism>
<dbReference type="Proteomes" id="UP000007129">
    <property type="component" value="Unassembled WGS sequence"/>
</dbReference>
<evidence type="ECO:0000256" key="8">
    <source>
        <dbReference type="SAM" id="MobiDB-lite"/>
    </source>
</evidence>
<dbReference type="SUPFAM" id="SSF50729">
    <property type="entry name" value="PH domain-like"/>
    <property type="match status" value="1"/>
</dbReference>
<proteinExistence type="predicted"/>
<dbReference type="InterPro" id="IPR015007">
    <property type="entry name" value="NUP2/50/61"/>
</dbReference>
<comment type="caution">
    <text evidence="10">The sequence shown here is derived from an EMBL/GenBank/DDBJ whole genome shotgun (WGS) entry which is preliminary data.</text>
</comment>
<feature type="compositionally biased region" description="Low complexity" evidence="8">
    <location>
        <begin position="493"/>
        <end position="506"/>
    </location>
</feature>
<feature type="compositionally biased region" description="Low complexity" evidence="8">
    <location>
        <begin position="708"/>
        <end position="722"/>
    </location>
</feature>
<accession>K2S740</accession>
<feature type="compositionally biased region" description="Polar residues" evidence="8">
    <location>
        <begin position="602"/>
        <end position="611"/>
    </location>
</feature>
<feature type="compositionally biased region" description="Low complexity" evidence="8">
    <location>
        <begin position="411"/>
        <end position="431"/>
    </location>
</feature>
<comment type="subcellular location">
    <subcellularLocation>
        <location evidence="1">Nucleus</location>
        <location evidence="1">Nuclear pore complex</location>
    </subcellularLocation>
</comment>
<dbReference type="InterPro" id="IPR000156">
    <property type="entry name" value="Ran_bind_dom"/>
</dbReference>
<feature type="compositionally biased region" description="Polar residues" evidence="8">
    <location>
        <begin position="954"/>
        <end position="972"/>
    </location>
</feature>
<keyword evidence="4" id="KW-0653">Protein transport</keyword>
<feature type="region of interest" description="Disordered" evidence="8">
    <location>
        <begin position="1"/>
        <end position="205"/>
    </location>
</feature>
<feature type="region of interest" description="Disordered" evidence="8">
    <location>
        <begin position="251"/>
        <end position="391"/>
    </location>
</feature>
<feature type="compositionally biased region" description="Low complexity" evidence="8">
    <location>
        <begin position="1136"/>
        <end position="1147"/>
    </location>
</feature>
<dbReference type="Pfam" id="PF08911">
    <property type="entry name" value="NUP50"/>
    <property type="match status" value="1"/>
</dbReference>
<feature type="compositionally biased region" description="Low complexity" evidence="8">
    <location>
        <begin position="307"/>
        <end position="329"/>
    </location>
</feature>
<feature type="compositionally biased region" description="Polar residues" evidence="8">
    <location>
        <begin position="548"/>
        <end position="575"/>
    </location>
</feature>
<feature type="compositionally biased region" description="Polar residues" evidence="8">
    <location>
        <begin position="330"/>
        <end position="349"/>
    </location>
</feature>
<keyword evidence="6" id="KW-0906">Nuclear pore complex</keyword>
<dbReference type="HOGENOM" id="CLU_258199_0_0_1"/>
<dbReference type="GO" id="GO:0051028">
    <property type="term" value="P:mRNA transport"/>
    <property type="evidence" value="ECO:0007669"/>
    <property type="project" value="UniProtKB-KW"/>
</dbReference>
<dbReference type="GO" id="GO:0015031">
    <property type="term" value="P:protein transport"/>
    <property type="evidence" value="ECO:0007669"/>
    <property type="project" value="UniProtKB-KW"/>
</dbReference>
<feature type="compositionally biased region" description="Polar residues" evidence="8">
    <location>
        <begin position="439"/>
        <end position="457"/>
    </location>
</feature>
<dbReference type="InParanoid" id="K2S740"/>
<feature type="compositionally biased region" description="Low complexity" evidence="8">
    <location>
        <begin position="1046"/>
        <end position="1058"/>
    </location>
</feature>
<keyword evidence="2" id="KW-0813">Transport</keyword>
<dbReference type="EMBL" id="AHHD01000215">
    <property type="protein sequence ID" value="EKG18214.1"/>
    <property type="molecule type" value="Genomic_DNA"/>
</dbReference>
<dbReference type="VEuPathDB" id="FungiDB:MPH_04604"/>
<feature type="compositionally biased region" description="Low complexity" evidence="8">
    <location>
        <begin position="671"/>
        <end position="701"/>
    </location>
</feature>
<keyword evidence="7" id="KW-0539">Nucleus</keyword>
<feature type="compositionally biased region" description="Low complexity" evidence="8">
    <location>
        <begin position="576"/>
        <end position="595"/>
    </location>
</feature>
<feature type="compositionally biased region" description="Low complexity" evidence="8">
    <location>
        <begin position="58"/>
        <end position="72"/>
    </location>
</feature>
<evidence type="ECO:0000256" key="5">
    <source>
        <dbReference type="ARBA" id="ARBA00023010"/>
    </source>
</evidence>
<evidence type="ECO:0000256" key="2">
    <source>
        <dbReference type="ARBA" id="ARBA00022448"/>
    </source>
</evidence>
<sequence>MSKRGATQQLSKEGTFFGDGSNDLSGDDKPRKATAAQLANRKLKPLKGRPRVAGSTTAQSFPPASQPSSNAFTGFAPTPPSGGFNFSAGPASNPFASQNTGSNSSGGTNFSSSFTFGSNNNASNPFGGIAPAASAGNAFGSTPSSTPSNDLSSNNIFAAASPAPTNNMFGANNTSSAQTSNLFGASSSAQPNAFTSNSGSTNNIFAASSPAPSGNVFGATSSAASSSNVFAPVTSSAPAANLFGASNSAASTNPFGAATSTPSSTNLFGNTTPTTTSGTSSQPSSNNFFATTSSSAPSGALFGGTNTSTAPSSTFGGSTSGPSNNTFSGVTTSSAPSNMFSSSTTSTAPANLFGNPINSPAPSKDAFSSTTTSSTPSNLFSTAVTSSSTPSSNMFSNAATSAPGMNLFGNPTTSSSTPTTGAPATSGASGSIFGGLAQQPGSSGPSQPANIFAQSTSASAPASKSGIFNFGAQPSANATGASNESAPATSGPSQSSTSNMFSQSISGFQAPSGGANMFGFSTRSPSTPAAGTAEAAGPVTTTDKSDTGDSQPKLSNNLFAQSHSSASPQIGSNLFGSTMQSSSRTSQSGVSTTGTNAFGFPGQNTTQSADSKTQDDTQKNKNSQSSSTANLFAQAASGGADQLSGLHRSGQTSTLDQDRPAAATSSANPFSTIAPSSSSLASSAASMTNTNGASSSQQSAGAKVDSIAKPAASAAQPADTVANTSADGSLDTSKADAQRVEMFRSLRTLNAWFKLRISEAPEDRSFAQLAKVYLSQYNELTGSTSHDDQAQSKSSGKRKADDNPDVNGVNGAGSPKKSKSQPSQSDSAAAGASNTANIFNSIANKSAQSPLRNVESATPPDAEAGPSGNNIFGASSSSPFKFGAGGGISGSTTPAGSPAKPSAFSQSPIKPPVFGQADTSTPSDSKRKSVDISSDEQDEESQDDTAQREKRQKTSPSASAADTGSVLNSRQASPDARNPFGHLSQDEGRNDEDDASDDEENGEQGSTTPKAAPKNDGLFGRITKDATTAGSGPQAPEESGLFGRITATSADSSKSATTNPFGFPAASYEAPGGAKAGPVLKTWNGDAGSPIKFGSSPSSQTDNGKKDGTSSSSSSNPFAGIATSSSSAPSAIFKFASASTPPSDSSPFKFNPVAATPSGGGSVLGSGLGSRATTPGLSTGASENENSAAENEDDEETQTVDKEQIALRTALTEEDKKTYEVLFDTDIRPVTMVRVVKKTEEEMKANPKGTTKFEAQGKGPLRILKHKESGAASLLLKSEPMGRVLINSRLLPKFDYKRQKAKFALLPFTDAKGAIAQTYLKFEDDDECTKFVEVCKEHQPTSG</sequence>
<feature type="compositionally biased region" description="Basic residues" evidence="8">
    <location>
        <begin position="41"/>
        <end position="50"/>
    </location>
</feature>
<feature type="compositionally biased region" description="Acidic residues" evidence="8">
    <location>
        <begin position="933"/>
        <end position="943"/>
    </location>
</feature>
<feature type="compositionally biased region" description="Polar residues" evidence="8">
    <location>
        <begin position="867"/>
        <end position="879"/>
    </location>
</feature>
<dbReference type="STRING" id="1126212.K2S740"/>
<evidence type="ECO:0000256" key="4">
    <source>
        <dbReference type="ARBA" id="ARBA00022927"/>
    </source>
</evidence>
<evidence type="ECO:0000256" key="7">
    <source>
        <dbReference type="ARBA" id="ARBA00023242"/>
    </source>
</evidence>
<dbReference type="GO" id="GO:0005643">
    <property type="term" value="C:nuclear pore"/>
    <property type="evidence" value="ECO:0007669"/>
    <property type="project" value="UniProtKB-SubCell"/>
</dbReference>
<feature type="compositionally biased region" description="Low complexity" evidence="8">
    <location>
        <begin position="812"/>
        <end position="833"/>
    </location>
</feature>
<evidence type="ECO:0000256" key="6">
    <source>
        <dbReference type="ARBA" id="ARBA00023132"/>
    </source>
</evidence>
<name>K2S740_MACPH</name>
<gene>
    <name evidence="10" type="ORF">MPH_04604</name>
</gene>
<keyword evidence="3" id="KW-0509">mRNA transport</keyword>
<feature type="region of interest" description="Disordered" evidence="8">
    <location>
        <begin position="1136"/>
        <end position="1201"/>
    </location>
</feature>
<feature type="compositionally biased region" description="Acidic residues" evidence="8">
    <location>
        <begin position="989"/>
        <end position="1002"/>
    </location>
</feature>
<reference evidence="10 11" key="1">
    <citation type="journal article" date="2012" name="BMC Genomics">
        <title>Tools to kill: Genome of one of the most destructive plant pathogenic fungi Macrophomina phaseolina.</title>
        <authorList>
            <person name="Islam M.S."/>
            <person name="Haque M.S."/>
            <person name="Islam M.M."/>
            <person name="Emdad E.M."/>
            <person name="Halim A."/>
            <person name="Hossen Q.M.M."/>
            <person name="Hossain M.Z."/>
            <person name="Ahmed B."/>
            <person name="Rahim S."/>
            <person name="Rahman M.S."/>
            <person name="Alam M.M."/>
            <person name="Hou S."/>
            <person name="Wan X."/>
            <person name="Saito J.A."/>
            <person name="Alam M."/>
        </authorList>
    </citation>
    <scope>NUCLEOTIDE SEQUENCE [LARGE SCALE GENOMIC DNA]</scope>
    <source>
        <strain evidence="10 11">MS6</strain>
    </source>
</reference>
<feature type="region of interest" description="Disordered" evidence="8">
    <location>
        <begin position="406"/>
        <end position="457"/>
    </location>
</feature>
<feature type="compositionally biased region" description="Polar residues" evidence="8">
    <location>
        <begin position="834"/>
        <end position="851"/>
    </location>
</feature>
<feature type="domain" description="RanBD1" evidence="9">
    <location>
        <begin position="1229"/>
        <end position="1338"/>
    </location>
</feature>
<feature type="compositionally biased region" description="Polar residues" evidence="8">
    <location>
        <begin position="139"/>
        <end position="156"/>
    </location>
</feature>
<protein>
    <submittedName>
        <fullName evidence="10">Ran binding protein 1</fullName>
    </submittedName>
</protein>
<keyword evidence="5" id="KW-0811">Translocation</keyword>
<evidence type="ECO:0000256" key="3">
    <source>
        <dbReference type="ARBA" id="ARBA00022816"/>
    </source>
</evidence>
<feature type="compositionally biased region" description="Low complexity" evidence="8">
    <location>
        <begin position="527"/>
        <end position="542"/>
    </location>
</feature>
<evidence type="ECO:0000313" key="11">
    <source>
        <dbReference type="Proteomes" id="UP000007129"/>
    </source>
</evidence>
<feature type="compositionally biased region" description="Polar residues" evidence="8">
    <location>
        <begin position="1"/>
        <end position="12"/>
    </location>
</feature>
<feature type="compositionally biased region" description="Polar residues" evidence="8">
    <location>
        <begin position="1171"/>
        <end position="1180"/>
    </location>
</feature>
<feature type="compositionally biased region" description="Polar residues" evidence="8">
    <location>
        <begin position="475"/>
        <end position="492"/>
    </location>
</feature>
<dbReference type="OrthoDB" id="10265837at2759"/>
<evidence type="ECO:0000259" key="9">
    <source>
        <dbReference type="SMART" id="SM00160"/>
    </source>
</evidence>
<feature type="compositionally biased region" description="Polar residues" evidence="8">
    <location>
        <begin position="620"/>
        <end position="631"/>
    </location>
</feature>
<dbReference type="PANTHER" id="PTHR38697">
    <property type="entry name" value="NUCLEAR PORE COMPLEX PROTEIN SIMILAR TO S. CEREVISIAE NUP2 (EUROFUNG)"/>
    <property type="match status" value="1"/>
</dbReference>
<feature type="compositionally biased region" description="Low complexity" evidence="8">
    <location>
        <begin position="264"/>
        <end position="296"/>
    </location>
</feature>